<dbReference type="InParanoid" id="A0A067NQ23"/>
<dbReference type="EMBL" id="KL198010">
    <property type="protein sequence ID" value="KDQ26192.1"/>
    <property type="molecule type" value="Genomic_DNA"/>
</dbReference>
<evidence type="ECO:0000256" key="1">
    <source>
        <dbReference type="SAM" id="SignalP"/>
    </source>
</evidence>
<proteinExistence type="predicted"/>
<feature type="chain" id="PRO_5001646857" description="Hydrophobin" evidence="1">
    <location>
        <begin position="24"/>
        <end position="189"/>
    </location>
</feature>
<reference evidence="3" key="1">
    <citation type="journal article" date="2014" name="Proc. Natl. Acad. Sci. U.S.A.">
        <title>Extensive sampling of basidiomycete genomes demonstrates inadequacy of the white-rot/brown-rot paradigm for wood decay fungi.</title>
        <authorList>
            <person name="Riley R."/>
            <person name="Salamov A.A."/>
            <person name="Brown D.W."/>
            <person name="Nagy L.G."/>
            <person name="Floudas D."/>
            <person name="Held B.W."/>
            <person name="Levasseur A."/>
            <person name="Lombard V."/>
            <person name="Morin E."/>
            <person name="Otillar R."/>
            <person name="Lindquist E.A."/>
            <person name="Sun H."/>
            <person name="LaButti K.M."/>
            <person name="Schmutz J."/>
            <person name="Jabbour D."/>
            <person name="Luo H."/>
            <person name="Baker S.E."/>
            <person name="Pisabarro A.G."/>
            <person name="Walton J.D."/>
            <person name="Blanchette R.A."/>
            <person name="Henrissat B."/>
            <person name="Martin F."/>
            <person name="Cullen D."/>
            <person name="Hibbett D.S."/>
            <person name="Grigoriev I.V."/>
        </authorList>
    </citation>
    <scope>NUCLEOTIDE SEQUENCE [LARGE SCALE GENOMIC DNA]</scope>
    <source>
        <strain evidence="3">PC15</strain>
    </source>
</reference>
<feature type="signal peptide" evidence="1">
    <location>
        <begin position="1"/>
        <end position="23"/>
    </location>
</feature>
<protein>
    <recommendedName>
        <fullName evidence="4">Hydrophobin</fullName>
    </recommendedName>
</protein>
<evidence type="ECO:0008006" key="4">
    <source>
        <dbReference type="Google" id="ProtNLM"/>
    </source>
</evidence>
<organism evidence="2 3">
    <name type="scientific">Pleurotus ostreatus (strain PC15)</name>
    <name type="common">Oyster mushroom</name>
    <dbReference type="NCBI Taxonomy" id="1137138"/>
    <lineage>
        <taxon>Eukaryota</taxon>
        <taxon>Fungi</taxon>
        <taxon>Dikarya</taxon>
        <taxon>Basidiomycota</taxon>
        <taxon>Agaricomycotina</taxon>
        <taxon>Agaricomycetes</taxon>
        <taxon>Agaricomycetidae</taxon>
        <taxon>Agaricales</taxon>
        <taxon>Pleurotineae</taxon>
        <taxon>Pleurotaceae</taxon>
        <taxon>Pleurotus</taxon>
    </lineage>
</organism>
<name>A0A067NQ23_PLEO1</name>
<dbReference type="AlphaFoldDB" id="A0A067NQ23"/>
<evidence type="ECO:0000313" key="3">
    <source>
        <dbReference type="Proteomes" id="UP000027073"/>
    </source>
</evidence>
<keyword evidence="1" id="KW-0732">Signal</keyword>
<sequence>MRFIASTLVAIGMCATVFQPAAAVNPGNNSLHINATDNFEVAVLKEFGQDVFDGLASDSCNVWNCLGEVATLTPCLLKCVIEGSVTCVIGCVGATNVRPMLISPHHTTPHHTTPVPPPPFSILSSTYFTTANWTHGTPARTYRSARASTASRRRSSICSTSLVSVVESGPSYAVSTTLPLPSMSTESRV</sequence>
<accession>A0A067NQ23</accession>
<dbReference type="Proteomes" id="UP000027073">
    <property type="component" value="Unassembled WGS sequence"/>
</dbReference>
<gene>
    <name evidence="2" type="ORF">PLEOSDRAFT_1090242</name>
</gene>
<evidence type="ECO:0000313" key="2">
    <source>
        <dbReference type="EMBL" id="KDQ26192.1"/>
    </source>
</evidence>
<dbReference type="HOGENOM" id="CLU_1434977_0_0_1"/>
<dbReference type="VEuPathDB" id="FungiDB:PLEOSDRAFT_1090242"/>